<dbReference type="PANTHER" id="PTHR33830:SF30">
    <property type="entry name" value="DEFENSIN-LIKE PROTEIN 184-RELATED"/>
    <property type="match status" value="1"/>
</dbReference>
<evidence type="ECO:0000256" key="2">
    <source>
        <dbReference type="ARBA" id="ARBA00022529"/>
    </source>
</evidence>
<dbReference type="InterPro" id="IPR010851">
    <property type="entry name" value="DEFL"/>
</dbReference>
<evidence type="ECO:0000256" key="3">
    <source>
        <dbReference type="ARBA" id="ARBA00022577"/>
    </source>
</evidence>
<evidence type="ECO:0000313" key="8">
    <source>
        <dbReference type="Proteomes" id="UP001281410"/>
    </source>
</evidence>
<dbReference type="Proteomes" id="UP001281410">
    <property type="component" value="Unassembled WGS sequence"/>
</dbReference>
<comment type="similarity">
    <text evidence="1">Belongs to the DEFL family.</text>
</comment>
<sequence>MAKFSTFCFFLALLVLYGDVILVVPIAEAKDCHKVWNCKGDNRCWEDCKNHYNGKGLCDLYTAPSVPKQCFCAYKC</sequence>
<feature type="chain" id="PRO_5042126138" evidence="6">
    <location>
        <begin position="30"/>
        <end position="76"/>
    </location>
</feature>
<keyword evidence="2" id="KW-0929">Antimicrobial</keyword>
<dbReference type="EMBL" id="JANJYJ010000007">
    <property type="protein sequence ID" value="KAK3200532.1"/>
    <property type="molecule type" value="Genomic_DNA"/>
</dbReference>
<dbReference type="GO" id="GO:0050832">
    <property type="term" value="P:defense response to fungus"/>
    <property type="evidence" value="ECO:0007669"/>
    <property type="project" value="UniProtKB-KW"/>
</dbReference>
<keyword evidence="3" id="KW-0295">Fungicide</keyword>
<keyword evidence="6" id="KW-0732">Signal</keyword>
<dbReference type="PANTHER" id="PTHR33830">
    <property type="entry name" value="DEFENSIN-LIKE PROTEIN 184-RELATED"/>
    <property type="match status" value="1"/>
</dbReference>
<comment type="caution">
    <text evidence="7">The sequence shown here is derived from an EMBL/GenBank/DDBJ whole genome shotgun (WGS) entry which is preliminary data.</text>
</comment>
<name>A0AAE0E2L0_9ROSI</name>
<gene>
    <name evidence="7" type="ORF">Dsin_023947</name>
</gene>
<keyword evidence="5" id="KW-1015">Disulfide bond</keyword>
<evidence type="ECO:0000256" key="1">
    <source>
        <dbReference type="ARBA" id="ARBA00006722"/>
    </source>
</evidence>
<evidence type="ECO:0000256" key="5">
    <source>
        <dbReference type="ARBA" id="ARBA00023157"/>
    </source>
</evidence>
<proteinExistence type="inferred from homology"/>
<organism evidence="7 8">
    <name type="scientific">Dipteronia sinensis</name>
    <dbReference type="NCBI Taxonomy" id="43782"/>
    <lineage>
        <taxon>Eukaryota</taxon>
        <taxon>Viridiplantae</taxon>
        <taxon>Streptophyta</taxon>
        <taxon>Embryophyta</taxon>
        <taxon>Tracheophyta</taxon>
        <taxon>Spermatophyta</taxon>
        <taxon>Magnoliopsida</taxon>
        <taxon>eudicotyledons</taxon>
        <taxon>Gunneridae</taxon>
        <taxon>Pentapetalae</taxon>
        <taxon>rosids</taxon>
        <taxon>malvids</taxon>
        <taxon>Sapindales</taxon>
        <taxon>Sapindaceae</taxon>
        <taxon>Hippocastanoideae</taxon>
        <taxon>Acereae</taxon>
        <taxon>Dipteronia</taxon>
    </lineage>
</organism>
<evidence type="ECO:0000256" key="4">
    <source>
        <dbReference type="ARBA" id="ARBA00022821"/>
    </source>
</evidence>
<keyword evidence="4" id="KW-0611">Plant defense</keyword>
<dbReference type="GO" id="GO:0031640">
    <property type="term" value="P:killing of cells of another organism"/>
    <property type="evidence" value="ECO:0007669"/>
    <property type="project" value="UniProtKB-KW"/>
</dbReference>
<evidence type="ECO:0000313" key="7">
    <source>
        <dbReference type="EMBL" id="KAK3200532.1"/>
    </source>
</evidence>
<accession>A0AAE0E2L0</accession>
<protein>
    <submittedName>
        <fullName evidence="7">Uncharacterized protein</fullName>
    </submittedName>
</protein>
<feature type="signal peptide" evidence="6">
    <location>
        <begin position="1"/>
        <end position="29"/>
    </location>
</feature>
<reference evidence="7" key="1">
    <citation type="journal article" date="2023" name="Plant J.">
        <title>Genome sequences and population genomics provide insights into the demographic history, inbreeding, and mutation load of two 'living fossil' tree species of Dipteronia.</title>
        <authorList>
            <person name="Feng Y."/>
            <person name="Comes H.P."/>
            <person name="Chen J."/>
            <person name="Zhu S."/>
            <person name="Lu R."/>
            <person name="Zhang X."/>
            <person name="Li P."/>
            <person name="Qiu J."/>
            <person name="Olsen K.M."/>
            <person name="Qiu Y."/>
        </authorList>
    </citation>
    <scope>NUCLEOTIDE SEQUENCE</scope>
    <source>
        <strain evidence="7">NBL</strain>
    </source>
</reference>
<keyword evidence="8" id="KW-1185">Reference proteome</keyword>
<evidence type="ECO:0000256" key="6">
    <source>
        <dbReference type="SAM" id="SignalP"/>
    </source>
</evidence>
<dbReference type="AlphaFoldDB" id="A0AAE0E2L0"/>